<dbReference type="Pfam" id="PF04151">
    <property type="entry name" value="PPC"/>
    <property type="match status" value="1"/>
</dbReference>
<evidence type="ECO:0000259" key="8">
    <source>
        <dbReference type="Pfam" id="PF22148"/>
    </source>
</evidence>
<dbReference type="EMBL" id="CADCWP010000310">
    <property type="protein sequence ID" value="CAA9585624.1"/>
    <property type="molecule type" value="Genomic_DNA"/>
</dbReference>
<evidence type="ECO:0000313" key="9">
    <source>
        <dbReference type="EMBL" id="CAA9585624.1"/>
    </source>
</evidence>
<sequence>MKRFSTSALLALTLVACQTDVSTPQISTPDYDYKLDSRGFVQGELVVGYSKGADVSSIAAKLGGTVRIDWPQIKAALIDLPEGLPVPKALASAQHLRGLRYAEPNYVHRIKPAPTGSVDTTALSPNQVEVPDPDFDVQWMHRQMKSAGAWDEGVTGDGIRIGIHDDFIDHRHPDLVGNMFYPGFDGFRAAELLSEGGTLESAFTGAQITPETPHDGVGFHGSSVAGTAAAVSNDLGGLGTAYGASIVPLAISEPEDGALVDTAIVYSAIFAVLGPDLELGGDDRAPGTDPETGPYVHIVNMSWGSDFYSQIIKDTMDFMLASGVVLVTSAGNTPTEGPSFPAWNPGLINVAATTAQDERTSFSNRGLHLDVAAPGENIWVTTTRNCIYATPDGSSCGDENAYTYIDGTSFSSPATAGAAALILEASAERDAEGNITDVLSAAQVGHILRETAFQPDDYDRSALGAGIVDSQAAVVRALEHATDPVEDGGSLAVDVVLESNPEVQIPKVGLILIPDEGDNAVEYTQTSDGALLVPLGLGLFQQMDAGSYTLQASGPHTATTGTEAATAETDVEITPGETTVVQLELDVDTFDDPFEPNNAVDDAAELETDALTLLASLYDPDADTDVDVYALPVSGGDYRVNLETVSGSFDAALTVYDEDGAVLAENDDNQEFSVDPLVDFSAPDDGTVYIEVAEVSEAEAANSPFNLYNLDIAPIIGDEEEPNGSAEVVGTTIQNVDATDAQSVPLGSALDAAITEDDTDIFTVDVAAGETLVVDVETEASGEPDTLLAIYNEAGEQVAFNDDYNGRESRALYTSEADETYTVVVAPWDAINPENATTGDYGLTVTSYLNPPTE</sequence>
<feature type="active site" description="Charge relay system" evidence="5">
    <location>
        <position position="220"/>
    </location>
</feature>
<dbReference type="InterPro" id="IPR050131">
    <property type="entry name" value="Peptidase_S8_subtilisin-like"/>
</dbReference>
<proteinExistence type="inferred from homology"/>
<dbReference type="PRINTS" id="PR00723">
    <property type="entry name" value="SUBTILISIN"/>
</dbReference>
<dbReference type="PROSITE" id="PS51892">
    <property type="entry name" value="SUBTILASE"/>
    <property type="match status" value="1"/>
</dbReference>
<evidence type="ECO:0000256" key="1">
    <source>
        <dbReference type="ARBA" id="ARBA00011073"/>
    </source>
</evidence>
<dbReference type="PROSITE" id="PS00138">
    <property type="entry name" value="SUBTILASE_SER"/>
    <property type="match status" value="1"/>
</dbReference>
<dbReference type="GO" id="GO:0004252">
    <property type="term" value="F:serine-type endopeptidase activity"/>
    <property type="evidence" value="ECO:0007669"/>
    <property type="project" value="UniProtKB-UniRule"/>
</dbReference>
<dbReference type="InterPro" id="IPR037045">
    <property type="entry name" value="S8pro/Inhibitor_I9_sf"/>
</dbReference>
<dbReference type="AlphaFoldDB" id="A0A6J4VSL1"/>
<dbReference type="InterPro" id="IPR007280">
    <property type="entry name" value="Peptidase_C_arc/bac"/>
</dbReference>
<feature type="active site" description="Charge relay system" evidence="5">
    <location>
        <position position="409"/>
    </location>
</feature>
<feature type="domain" description="Fervidolysin-like N-terminal prodomain" evidence="8">
    <location>
        <begin position="37"/>
        <end position="105"/>
    </location>
</feature>
<keyword evidence="3 5" id="KW-0378">Hydrolase</keyword>
<evidence type="ECO:0000259" key="6">
    <source>
        <dbReference type="Pfam" id="PF00082"/>
    </source>
</evidence>
<evidence type="ECO:0000256" key="2">
    <source>
        <dbReference type="ARBA" id="ARBA00022670"/>
    </source>
</evidence>
<dbReference type="GO" id="GO:0006508">
    <property type="term" value="P:proteolysis"/>
    <property type="evidence" value="ECO:0007669"/>
    <property type="project" value="UniProtKB-KW"/>
</dbReference>
<feature type="active site" description="Charge relay system" evidence="5">
    <location>
        <position position="165"/>
    </location>
</feature>
<dbReference type="InterPro" id="IPR023828">
    <property type="entry name" value="Peptidase_S8_Ser-AS"/>
</dbReference>
<evidence type="ECO:0000256" key="3">
    <source>
        <dbReference type="ARBA" id="ARBA00022801"/>
    </source>
</evidence>
<dbReference type="InterPro" id="IPR000209">
    <property type="entry name" value="Peptidase_S8/S53_dom"/>
</dbReference>
<keyword evidence="4 5" id="KW-0720">Serine protease</keyword>
<dbReference type="PANTHER" id="PTHR43806">
    <property type="entry name" value="PEPTIDASE S8"/>
    <property type="match status" value="1"/>
</dbReference>
<dbReference type="Gene3D" id="2.60.120.380">
    <property type="match status" value="2"/>
</dbReference>
<name>A0A6J4VSL1_9DEIN</name>
<dbReference type="PANTHER" id="PTHR43806:SF11">
    <property type="entry name" value="CEREVISIN-RELATED"/>
    <property type="match status" value="1"/>
</dbReference>
<dbReference type="InterPro" id="IPR022398">
    <property type="entry name" value="Peptidase_S8_His-AS"/>
</dbReference>
<protein>
    <recommendedName>
        <fullName evidence="10">Peptidase S8/S53 domain-containing protein</fullName>
    </recommendedName>
</protein>
<keyword evidence="2 5" id="KW-0645">Protease</keyword>
<organism evidence="9">
    <name type="scientific">uncultured Truepera sp</name>
    <dbReference type="NCBI Taxonomy" id="543023"/>
    <lineage>
        <taxon>Bacteria</taxon>
        <taxon>Thermotogati</taxon>
        <taxon>Deinococcota</taxon>
        <taxon>Deinococci</taxon>
        <taxon>Trueperales</taxon>
        <taxon>Trueperaceae</taxon>
        <taxon>Truepera</taxon>
        <taxon>environmental samples</taxon>
    </lineage>
</organism>
<evidence type="ECO:0000256" key="5">
    <source>
        <dbReference type="PROSITE-ProRule" id="PRU01240"/>
    </source>
</evidence>
<evidence type="ECO:0000259" key="7">
    <source>
        <dbReference type="Pfam" id="PF04151"/>
    </source>
</evidence>
<dbReference type="Pfam" id="PF22148">
    <property type="entry name" value="Fervidolysin_NPro-like"/>
    <property type="match status" value="1"/>
</dbReference>
<dbReference type="Gene3D" id="3.30.70.80">
    <property type="entry name" value="Peptidase S8 propeptide/proteinase inhibitor I9"/>
    <property type="match status" value="1"/>
</dbReference>
<evidence type="ECO:0008006" key="10">
    <source>
        <dbReference type="Google" id="ProtNLM"/>
    </source>
</evidence>
<feature type="domain" description="Peptidase C-terminal archaeal/bacterial" evidence="7">
    <location>
        <begin position="625"/>
        <end position="693"/>
    </location>
</feature>
<dbReference type="Gene3D" id="3.40.50.200">
    <property type="entry name" value="Peptidase S8/S53 domain"/>
    <property type="match status" value="1"/>
</dbReference>
<accession>A0A6J4VSL1</accession>
<evidence type="ECO:0000256" key="4">
    <source>
        <dbReference type="ARBA" id="ARBA00022825"/>
    </source>
</evidence>
<dbReference type="PROSITE" id="PS51257">
    <property type="entry name" value="PROKAR_LIPOPROTEIN"/>
    <property type="match status" value="1"/>
</dbReference>
<dbReference type="SUPFAM" id="SSF52743">
    <property type="entry name" value="Subtilisin-like"/>
    <property type="match status" value="1"/>
</dbReference>
<dbReference type="InterPro" id="IPR036852">
    <property type="entry name" value="Peptidase_S8/S53_dom_sf"/>
</dbReference>
<feature type="domain" description="Peptidase S8/S53" evidence="6">
    <location>
        <begin position="156"/>
        <end position="456"/>
    </location>
</feature>
<reference evidence="9" key="1">
    <citation type="submission" date="2020-02" db="EMBL/GenBank/DDBJ databases">
        <authorList>
            <person name="Meier V. D."/>
        </authorList>
    </citation>
    <scope>NUCLEOTIDE SEQUENCE</scope>
    <source>
        <strain evidence="9">AVDCRST_MAG86</strain>
    </source>
</reference>
<gene>
    <name evidence="9" type="ORF">AVDCRST_MAG86-3464</name>
</gene>
<dbReference type="PROSITE" id="PS00137">
    <property type="entry name" value="SUBTILASE_HIS"/>
    <property type="match status" value="1"/>
</dbReference>
<dbReference type="InterPro" id="IPR054399">
    <property type="entry name" value="Fervidolysin-like_N_prodom"/>
</dbReference>
<comment type="similarity">
    <text evidence="1 5">Belongs to the peptidase S8 family.</text>
</comment>
<dbReference type="Pfam" id="PF00082">
    <property type="entry name" value="Peptidase_S8"/>
    <property type="match status" value="1"/>
</dbReference>
<dbReference type="InterPro" id="IPR015500">
    <property type="entry name" value="Peptidase_S8_subtilisin-rel"/>
</dbReference>